<feature type="compositionally biased region" description="Polar residues" evidence="1">
    <location>
        <begin position="116"/>
        <end position="130"/>
    </location>
</feature>
<feature type="region of interest" description="Disordered" evidence="1">
    <location>
        <begin position="96"/>
        <end position="175"/>
    </location>
</feature>
<keyword evidence="3" id="KW-1185">Reference proteome</keyword>
<feature type="compositionally biased region" description="Polar residues" evidence="1">
    <location>
        <begin position="42"/>
        <end position="59"/>
    </location>
</feature>
<feature type="compositionally biased region" description="Low complexity" evidence="1">
    <location>
        <begin position="99"/>
        <end position="109"/>
    </location>
</feature>
<dbReference type="KEGG" id="glz:GLAREA_03676"/>
<protein>
    <submittedName>
        <fullName evidence="2">Uncharacterized protein</fullName>
    </submittedName>
</protein>
<reference evidence="2 3" key="1">
    <citation type="journal article" date="2013" name="BMC Genomics">
        <title>Genomics-driven discovery of the pneumocandin biosynthetic gene cluster in the fungus Glarea lozoyensis.</title>
        <authorList>
            <person name="Chen L."/>
            <person name="Yue Q."/>
            <person name="Zhang X."/>
            <person name="Xiang M."/>
            <person name="Wang C."/>
            <person name="Li S."/>
            <person name="Che Y."/>
            <person name="Ortiz-Lopez F.J."/>
            <person name="Bills G.F."/>
            <person name="Liu X."/>
            <person name="An Z."/>
        </authorList>
    </citation>
    <scope>NUCLEOTIDE SEQUENCE [LARGE SCALE GENOMIC DNA]</scope>
    <source>
        <strain evidence="3">ATCC 20868 / MF5171</strain>
    </source>
</reference>
<feature type="region of interest" description="Disordered" evidence="1">
    <location>
        <begin position="1"/>
        <end position="77"/>
    </location>
</feature>
<evidence type="ECO:0000256" key="1">
    <source>
        <dbReference type="SAM" id="MobiDB-lite"/>
    </source>
</evidence>
<feature type="compositionally biased region" description="Basic residues" evidence="1">
    <location>
        <begin position="150"/>
        <end position="159"/>
    </location>
</feature>
<proteinExistence type="predicted"/>
<dbReference type="GeneID" id="19462731"/>
<feature type="compositionally biased region" description="Pro residues" evidence="1">
    <location>
        <begin position="61"/>
        <end position="74"/>
    </location>
</feature>
<dbReference type="HOGENOM" id="CLU_510940_0_0_1"/>
<dbReference type="EMBL" id="KE145363">
    <property type="protein sequence ID" value="EPE30709.1"/>
    <property type="molecule type" value="Genomic_DNA"/>
</dbReference>
<sequence>MNTTEAKAMSNPPLPDPSLPTPSSSPVLQNITNDAQKPHPHPTNTTVPSQPAPETSIPQPATNPPTSLPLPPQIPRIRTPIEHQAMFARPPSLVTYPESTSGVSSLTSSRAPSPFPQTGSQEPTVATRSPANGFAHPASFLKDTEPTGPLRKRIRKKGANSKNGTRESTSGVDEVPELEEEVSVYVPTVREIDVARRMDERERDLEVVLRGSVVSRKRGLNDDDDPQESLRLLKVAKKVFAKSVTDQPVQPPVATHRRELSGSHRLTPTFQDLALGHIRVLAADQEFEIEKFGVFVAQTPNCSFCLYACNYGISNAKMCLPADASGVFCETCYASCDNFREATFRKPPLTDTPYIYKDFWKEHCAATGIPLKETVIEQGLKQIARTYQLSKPAPHNTTSQIDKQDIEPFHGLHFCRGNPWTQVDLKKVMICRPCVEEKLTIIKHRHTQFIRIEVSPEKDGFGNVVWDPKQKQCMVCPGLATEKCKSCPLRLCDVCEVYLRRLGKGWLDNLFYHYNRSHLRNDAFILRGDGGGF</sequence>
<gene>
    <name evidence="2" type="ORF">GLAREA_03676</name>
</gene>
<accession>S3D0M3</accession>
<feature type="compositionally biased region" description="Polar residues" evidence="1">
    <location>
        <begin position="160"/>
        <end position="171"/>
    </location>
</feature>
<dbReference type="OrthoDB" id="3565013at2759"/>
<dbReference type="Proteomes" id="UP000016922">
    <property type="component" value="Unassembled WGS sequence"/>
</dbReference>
<evidence type="ECO:0000313" key="2">
    <source>
        <dbReference type="EMBL" id="EPE30709.1"/>
    </source>
</evidence>
<organism evidence="2 3">
    <name type="scientific">Glarea lozoyensis (strain ATCC 20868 / MF5171)</name>
    <dbReference type="NCBI Taxonomy" id="1116229"/>
    <lineage>
        <taxon>Eukaryota</taxon>
        <taxon>Fungi</taxon>
        <taxon>Dikarya</taxon>
        <taxon>Ascomycota</taxon>
        <taxon>Pezizomycotina</taxon>
        <taxon>Leotiomycetes</taxon>
        <taxon>Helotiales</taxon>
        <taxon>Helotiaceae</taxon>
        <taxon>Glarea</taxon>
    </lineage>
</organism>
<dbReference type="RefSeq" id="XP_008082120.1">
    <property type="nucleotide sequence ID" value="XM_008083929.1"/>
</dbReference>
<dbReference type="AlphaFoldDB" id="S3D0M3"/>
<name>S3D0M3_GLAL2</name>
<evidence type="ECO:0000313" key="3">
    <source>
        <dbReference type="Proteomes" id="UP000016922"/>
    </source>
</evidence>